<protein>
    <recommendedName>
        <fullName evidence="5">DivIVA domain-containing protein</fullName>
    </recommendedName>
</protein>
<feature type="compositionally biased region" description="Basic and acidic residues" evidence="1">
    <location>
        <begin position="121"/>
        <end position="131"/>
    </location>
</feature>
<keyword evidence="2" id="KW-0812">Transmembrane</keyword>
<proteinExistence type="predicted"/>
<dbReference type="Proteomes" id="UP001500831">
    <property type="component" value="Unassembled WGS sequence"/>
</dbReference>
<feature type="compositionally biased region" description="Low complexity" evidence="1">
    <location>
        <begin position="226"/>
        <end position="244"/>
    </location>
</feature>
<evidence type="ECO:0000313" key="4">
    <source>
        <dbReference type="Proteomes" id="UP001500831"/>
    </source>
</evidence>
<evidence type="ECO:0000256" key="1">
    <source>
        <dbReference type="SAM" id="MobiDB-lite"/>
    </source>
</evidence>
<evidence type="ECO:0008006" key="5">
    <source>
        <dbReference type="Google" id="ProtNLM"/>
    </source>
</evidence>
<evidence type="ECO:0000256" key="2">
    <source>
        <dbReference type="SAM" id="Phobius"/>
    </source>
</evidence>
<reference evidence="3 4" key="1">
    <citation type="journal article" date="2019" name="Int. J. Syst. Evol. Microbiol.">
        <title>The Global Catalogue of Microorganisms (GCM) 10K type strain sequencing project: providing services to taxonomists for standard genome sequencing and annotation.</title>
        <authorList>
            <consortium name="The Broad Institute Genomics Platform"/>
            <consortium name="The Broad Institute Genome Sequencing Center for Infectious Disease"/>
            <person name="Wu L."/>
            <person name="Ma J."/>
        </authorList>
    </citation>
    <scope>NUCLEOTIDE SEQUENCE [LARGE SCALE GENOMIC DNA]</scope>
    <source>
        <strain evidence="3 4">JCM 6242</strain>
    </source>
</reference>
<comment type="caution">
    <text evidence="3">The sequence shown here is derived from an EMBL/GenBank/DDBJ whole genome shotgun (WGS) entry which is preliminary data.</text>
</comment>
<evidence type="ECO:0000313" key="3">
    <source>
        <dbReference type="EMBL" id="GAA2889978.1"/>
    </source>
</evidence>
<accession>A0ABN3W4A9</accession>
<dbReference type="EMBL" id="BAAAVI010000045">
    <property type="protein sequence ID" value="GAA2889978.1"/>
    <property type="molecule type" value="Genomic_DNA"/>
</dbReference>
<feature type="transmembrane region" description="Helical" evidence="2">
    <location>
        <begin position="6"/>
        <end position="26"/>
    </location>
</feature>
<gene>
    <name evidence="3" type="ORF">GCM10010517_54220</name>
</gene>
<keyword evidence="4" id="KW-1185">Reference proteome</keyword>
<name>A0ABN3W4A9_9ACTN</name>
<keyword evidence="2" id="KW-1133">Transmembrane helix</keyword>
<sequence length="268" mass="27300">MWHDSYVLVVLALAAVAVIAGVIAVAMGRGGEMAESVPDVPPLDLPQAGHFGAVDLMTLRLPVSLVGYHTQTVDETLNRVASALSERDTRIAVLEQRVSELLASRLQARQEPYGDLPGASRAEHERWKPAGEDGPSSELRREMPGADGGADEPTGPREVRGDARGGPLTEHEPAAPDDSAELREVAGAEGPGLAEEPSGETAGPSDDPRGPGEAPEPSGGTGGPGETVSETSETSAAASSEAPAGGKGDTDEAGASTIVGGRAGVRKP</sequence>
<feature type="region of interest" description="Disordered" evidence="1">
    <location>
        <begin position="112"/>
        <end position="268"/>
    </location>
</feature>
<keyword evidence="2" id="KW-0472">Membrane</keyword>
<organism evidence="3 4">
    <name type="scientific">Streptosporangium fragile</name>
    <dbReference type="NCBI Taxonomy" id="46186"/>
    <lineage>
        <taxon>Bacteria</taxon>
        <taxon>Bacillati</taxon>
        <taxon>Actinomycetota</taxon>
        <taxon>Actinomycetes</taxon>
        <taxon>Streptosporangiales</taxon>
        <taxon>Streptosporangiaceae</taxon>
        <taxon>Streptosporangium</taxon>
    </lineage>
</organism>
<feature type="compositionally biased region" description="Basic and acidic residues" evidence="1">
    <location>
        <begin position="154"/>
        <end position="186"/>
    </location>
</feature>